<gene>
    <name evidence="3" type="ORF">PLOB_00036614</name>
</gene>
<feature type="region of interest" description="Disordered" evidence="1">
    <location>
        <begin position="21"/>
        <end position="48"/>
    </location>
</feature>
<dbReference type="InterPro" id="IPR046815">
    <property type="entry name" value="P2RX7_C"/>
</dbReference>
<dbReference type="Proteomes" id="UP001159405">
    <property type="component" value="Unassembled WGS sequence"/>
</dbReference>
<feature type="non-terminal residue" evidence="3">
    <location>
        <position position="1"/>
    </location>
</feature>
<proteinExistence type="predicted"/>
<keyword evidence="4" id="KW-1185">Reference proteome</keyword>
<dbReference type="PANTHER" id="PTHR36981">
    <property type="entry name" value="ZGC:195170"/>
    <property type="match status" value="1"/>
</dbReference>
<reference evidence="3 4" key="1">
    <citation type="submission" date="2022-05" db="EMBL/GenBank/DDBJ databases">
        <authorList>
            <consortium name="Genoscope - CEA"/>
            <person name="William W."/>
        </authorList>
    </citation>
    <scope>NUCLEOTIDE SEQUENCE [LARGE SCALE GENOMIC DNA]</scope>
</reference>
<feature type="domain" description="P2X purinoreceptor 7 intracellular" evidence="2">
    <location>
        <begin position="38"/>
        <end position="180"/>
    </location>
</feature>
<comment type="caution">
    <text evidence="3">The sequence shown here is derived from an EMBL/GenBank/DDBJ whole genome shotgun (WGS) entry which is preliminary data.</text>
</comment>
<evidence type="ECO:0000313" key="4">
    <source>
        <dbReference type="Proteomes" id="UP001159405"/>
    </source>
</evidence>
<evidence type="ECO:0000256" key="1">
    <source>
        <dbReference type="SAM" id="MobiDB-lite"/>
    </source>
</evidence>
<dbReference type="EMBL" id="CALNXK010000052">
    <property type="protein sequence ID" value="CAH3133032.1"/>
    <property type="molecule type" value="Genomic_DNA"/>
</dbReference>
<organism evidence="3 4">
    <name type="scientific">Porites lobata</name>
    <dbReference type="NCBI Taxonomy" id="104759"/>
    <lineage>
        <taxon>Eukaryota</taxon>
        <taxon>Metazoa</taxon>
        <taxon>Cnidaria</taxon>
        <taxon>Anthozoa</taxon>
        <taxon>Hexacorallia</taxon>
        <taxon>Scleractinia</taxon>
        <taxon>Fungiina</taxon>
        <taxon>Poritidae</taxon>
        <taxon>Porites</taxon>
    </lineage>
</organism>
<dbReference type="Pfam" id="PF20478">
    <property type="entry name" value="P2RX7_C"/>
    <property type="match status" value="1"/>
</dbReference>
<protein>
    <recommendedName>
        <fullName evidence="2">P2X purinoreceptor 7 intracellular domain-containing protein</fullName>
    </recommendedName>
</protein>
<sequence length="187" mass="21188">SVCFSKKYRFNVMSGVQPFQFEPTYPPGQEPIDLEEESESGDTNQRDARGRIGSTEWCSCGECVAMATEEECFCCQELAELNQKFDESGVGCITEHAKFRIVCLDTDVLNTALVAIHNIRCNPLPDLIENRTWRLAAYRQFTWWAHGALGKKNRRVIPACVVKAIRHEFPDKTGQYAGFKEAELELS</sequence>
<dbReference type="PANTHER" id="PTHR36981:SF1">
    <property type="entry name" value="P2X PURINORECEPTOR 7 INTRACELLULAR DOMAIN-CONTAINING PROTEIN"/>
    <property type="match status" value="1"/>
</dbReference>
<name>A0ABN8P427_9CNID</name>
<accession>A0ABN8P427</accession>
<evidence type="ECO:0000259" key="2">
    <source>
        <dbReference type="Pfam" id="PF20478"/>
    </source>
</evidence>
<evidence type="ECO:0000313" key="3">
    <source>
        <dbReference type="EMBL" id="CAH3133032.1"/>
    </source>
</evidence>